<feature type="compositionally biased region" description="Pro residues" evidence="1">
    <location>
        <begin position="70"/>
        <end position="79"/>
    </location>
</feature>
<comment type="caution">
    <text evidence="2">The sequence shown here is derived from an EMBL/GenBank/DDBJ whole genome shotgun (WGS) entry which is preliminary data.</text>
</comment>
<protein>
    <submittedName>
        <fullName evidence="2">Uncharacterized protein</fullName>
    </submittedName>
</protein>
<evidence type="ECO:0000313" key="2">
    <source>
        <dbReference type="EMBL" id="CAB3250203.1"/>
    </source>
</evidence>
<reference evidence="2 3" key="1">
    <citation type="submission" date="2020-04" db="EMBL/GenBank/DDBJ databases">
        <authorList>
            <person name="Wallbank WR R."/>
            <person name="Pardo Diaz C."/>
            <person name="Kozak K."/>
            <person name="Martin S."/>
            <person name="Jiggins C."/>
            <person name="Moest M."/>
            <person name="Warren A I."/>
            <person name="Byers J.R.P. K."/>
            <person name="Montejo-Kovacevich G."/>
            <person name="Yen C E."/>
        </authorList>
    </citation>
    <scope>NUCLEOTIDE SEQUENCE [LARGE SCALE GENOMIC DNA]</scope>
</reference>
<dbReference type="OrthoDB" id="1875589at2759"/>
<sequence>MLQRLLYKLAPSERKVMADLKSKDIVRENEADALESTQSSTSTLPPGDDDRTDDIPPAALSPCYAGDVVDPPPSTSATA</sequence>
<organism evidence="2 3">
    <name type="scientific">Arctia plantaginis</name>
    <name type="common">Wood tiger moth</name>
    <name type="synonym">Phalaena plantaginis</name>
    <dbReference type="NCBI Taxonomy" id="874455"/>
    <lineage>
        <taxon>Eukaryota</taxon>
        <taxon>Metazoa</taxon>
        <taxon>Ecdysozoa</taxon>
        <taxon>Arthropoda</taxon>
        <taxon>Hexapoda</taxon>
        <taxon>Insecta</taxon>
        <taxon>Pterygota</taxon>
        <taxon>Neoptera</taxon>
        <taxon>Endopterygota</taxon>
        <taxon>Lepidoptera</taxon>
        <taxon>Glossata</taxon>
        <taxon>Ditrysia</taxon>
        <taxon>Noctuoidea</taxon>
        <taxon>Erebidae</taxon>
        <taxon>Arctiinae</taxon>
        <taxon>Arctia</taxon>
    </lineage>
</organism>
<evidence type="ECO:0000313" key="3">
    <source>
        <dbReference type="Proteomes" id="UP000494256"/>
    </source>
</evidence>
<dbReference type="Proteomes" id="UP000494256">
    <property type="component" value="Unassembled WGS sequence"/>
</dbReference>
<dbReference type="AlphaFoldDB" id="A0A8S1AKX8"/>
<name>A0A8S1AKX8_ARCPL</name>
<feature type="compositionally biased region" description="Polar residues" evidence="1">
    <location>
        <begin position="35"/>
        <end position="44"/>
    </location>
</feature>
<proteinExistence type="predicted"/>
<feature type="region of interest" description="Disordered" evidence="1">
    <location>
        <begin position="30"/>
        <end position="79"/>
    </location>
</feature>
<dbReference type="EMBL" id="CADEBD010000347">
    <property type="protein sequence ID" value="CAB3250203.1"/>
    <property type="molecule type" value="Genomic_DNA"/>
</dbReference>
<gene>
    <name evidence="2" type="ORF">APLA_LOCUS13022</name>
</gene>
<accession>A0A8S1AKX8</accession>
<evidence type="ECO:0000256" key="1">
    <source>
        <dbReference type="SAM" id="MobiDB-lite"/>
    </source>
</evidence>